<dbReference type="SUPFAM" id="SSF52047">
    <property type="entry name" value="RNI-like"/>
    <property type="match status" value="1"/>
</dbReference>
<proteinExistence type="predicted"/>
<feature type="region of interest" description="Disordered" evidence="2">
    <location>
        <begin position="431"/>
        <end position="454"/>
    </location>
</feature>
<dbReference type="OrthoDB" id="549243at2759"/>
<dbReference type="Proteomes" id="UP000015104">
    <property type="component" value="Unassembled WGS sequence"/>
</dbReference>
<dbReference type="SUPFAM" id="SSF81383">
    <property type="entry name" value="F-box domain"/>
    <property type="match status" value="1"/>
</dbReference>
<dbReference type="STRING" id="32264.T1K640"/>
<dbReference type="InterPro" id="IPR001810">
    <property type="entry name" value="F-box_dom"/>
</dbReference>
<dbReference type="Pfam" id="PF13516">
    <property type="entry name" value="LRR_6"/>
    <property type="match status" value="1"/>
</dbReference>
<evidence type="ECO:0000256" key="2">
    <source>
        <dbReference type="SAM" id="MobiDB-lite"/>
    </source>
</evidence>
<dbReference type="PANTHER" id="PTHR13318">
    <property type="entry name" value="PARTNER OF PAIRED, ISOFORM B-RELATED"/>
    <property type="match status" value="1"/>
</dbReference>
<dbReference type="InterPro" id="IPR006553">
    <property type="entry name" value="Leu-rich_rpt_Cys-con_subtyp"/>
</dbReference>
<evidence type="ECO:0000313" key="5">
    <source>
        <dbReference type="Proteomes" id="UP000015104"/>
    </source>
</evidence>
<dbReference type="Pfam" id="PF12937">
    <property type="entry name" value="F-box-like"/>
    <property type="match status" value="1"/>
</dbReference>
<keyword evidence="1" id="KW-0833">Ubl conjugation pathway</keyword>
<gene>
    <name evidence="4" type="primary">107360216</name>
</gene>
<name>T1K640_TETUR</name>
<evidence type="ECO:0000256" key="1">
    <source>
        <dbReference type="ARBA" id="ARBA00022786"/>
    </source>
</evidence>
<dbReference type="SMART" id="SM00367">
    <property type="entry name" value="LRR_CC"/>
    <property type="match status" value="5"/>
</dbReference>
<organism evidence="4 5">
    <name type="scientific">Tetranychus urticae</name>
    <name type="common">Two-spotted spider mite</name>
    <dbReference type="NCBI Taxonomy" id="32264"/>
    <lineage>
        <taxon>Eukaryota</taxon>
        <taxon>Metazoa</taxon>
        <taxon>Ecdysozoa</taxon>
        <taxon>Arthropoda</taxon>
        <taxon>Chelicerata</taxon>
        <taxon>Arachnida</taxon>
        <taxon>Acari</taxon>
        <taxon>Acariformes</taxon>
        <taxon>Trombidiformes</taxon>
        <taxon>Prostigmata</taxon>
        <taxon>Eleutherengona</taxon>
        <taxon>Raphignathae</taxon>
        <taxon>Tetranychoidea</taxon>
        <taxon>Tetranychidae</taxon>
        <taxon>Tetranychus</taxon>
    </lineage>
</organism>
<dbReference type="HOGENOM" id="CLU_563013_0_0_1"/>
<dbReference type="Gene3D" id="1.20.1280.50">
    <property type="match status" value="1"/>
</dbReference>
<dbReference type="AlphaFoldDB" id="T1K640"/>
<dbReference type="eggNOG" id="KOG1947">
    <property type="taxonomic scope" value="Eukaryota"/>
</dbReference>
<dbReference type="PANTHER" id="PTHR13318:SF247">
    <property type="entry name" value="GH16156P"/>
    <property type="match status" value="1"/>
</dbReference>
<evidence type="ECO:0000259" key="3">
    <source>
        <dbReference type="Pfam" id="PF12937"/>
    </source>
</evidence>
<sequence>MTENTDSTTITEQMDGKDKKKIKTINDLNDDSLLIIFSLLSVRDKTRCERVCQRWNDLIKHSWASNKLLAFVNSFNVWRQAGHEDLDTLTLTKIISKCPNLTTLNFEQTATNFDETVLDVIGQFCPKLEKLIMKHKNLSGYNIANLGRACPMLKSIDFSRCNDVSETSLCELLLLRPDMESISLSRVDNITGKCFYRLNSLSYLDLSGCSSIVTDAFSLLGQNCSQTLKTLLAPSLSNAGLKIICTTFLNLEVFEVESSIEVELRGARLLGNLKKLRVLRFYPELEDLDNGAMLSIMEKCLELTELSLCGTEKLTDLSIANLPEYLPNLTKLTLEGSQISDKSARALADLKKLTELKINGSLITDEGAMHLITHCRSLEHLSVNQCPGVTLETVLYAWDLVHQGLASKELVIVYKGTRIVPSFFPTREKCGKYDESDEEEEYCHTADNEENLDDLQDYEEDIYDHDYEPYGDDEEYDEREVYYLS</sequence>
<dbReference type="InterPro" id="IPR036047">
    <property type="entry name" value="F-box-like_dom_sf"/>
</dbReference>
<reference evidence="4" key="2">
    <citation type="submission" date="2015-06" db="UniProtKB">
        <authorList>
            <consortium name="EnsemblMetazoa"/>
        </authorList>
    </citation>
    <scope>IDENTIFICATION</scope>
</reference>
<dbReference type="EnsemblMetazoa" id="tetur05g08520.1">
    <property type="protein sequence ID" value="tetur05g08520.1"/>
    <property type="gene ID" value="tetur05g08520"/>
</dbReference>
<keyword evidence="5" id="KW-1185">Reference proteome</keyword>
<reference evidence="5" key="1">
    <citation type="submission" date="2011-08" db="EMBL/GenBank/DDBJ databases">
        <authorList>
            <person name="Rombauts S."/>
        </authorList>
    </citation>
    <scope>NUCLEOTIDE SEQUENCE</scope>
    <source>
        <strain evidence="5">London</strain>
    </source>
</reference>
<dbReference type="GO" id="GO:0031146">
    <property type="term" value="P:SCF-dependent proteasomal ubiquitin-dependent protein catabolic process"/>
    <property type="evidence" value="ECO:0007669"/>
    <property type="project" value="TreeGrafter"/>
</dbReference>
<dbReference type="EMBL" id="CAEY01001592">
    <property type="status" value="NOT_ANNOTATED_CDS"/>
    <property type="molecule type" value="Genomic_DNA"/>
</dbReference>
<dbReference type="InterPro" id="IPR032675">
    <property type="entry name" value="LRR_dom_sf"/>
</dbReference>
<dbReference type="InterPro" id="IPR001611">
    <property type="entry name" value="Leu-rich_rpt"/>
</dbReference>
<accession>T1K640</accession>
<evidence type="ECO:0000313" key="4">
    <source>
        <dbReference type="EnsemblMetazoa" id="tetur05g08520.1"/>
    </source>
</evidence>
<feature type="domain" description="F-box" evidence="3">
    <location>
        <begin position="31"/>
        <end position="61"/>
    </location>
</feature>
<dbReference type="GO" id="GO:0019005">
    <property type="term" value="C:SCF ubiquitin ligase complex"/>
    <property type="evidence" value="ECO:0007669"/>
    <property type="project" value="TreeGrafter"/>
</dbReference>
<dbReference type="Gene3D" id="3.80.10.10">
    <property type="entry name" value="Ribonuclease Inhibitor"/>
    <property type="match status" value="2"/>
</dbReference>
<protein>
    <recommendedName>
        <fullName evidence="3">F-box domain-containing protein</fullName>
    </recommendedName>
</protein>